<gene>
    <name evidence="2" type="ORF">PPERSA_02539</name>
</gene>
<feature type="region of interest" description="Disordered" evidence="1">
    <location>
        <begin position="103"/>
        <end position="130"/>
    </location>
</feature>
<dbReference type="Proteomes" id="UP000054937">
    <property type="component" value="Unassembled WGS sequence"/>
</dbReference>
<feature type="compositionally biased region" description="Polar residues" evidence="1">
    <location>
        <begin position="64"/>
        <end position="85"/>
    </location>
</feature>
<protein>
    <submittedName>
        <fullName evidence="2">Uncharacterized protein</fullName>
    </submittedName>
</protein>
<dbReference type="InParanoid" id="A0A0V0R5B2"/>
<feature type="compositionally biased region" description="Polar residues" evidence="1">
    <location>
        <begin position="202"/>
        <end position="214"/>
    </location>
</feature>
<organism evidence="2 3">
    <name type="scientific">Pseudocohnilembus persalinus</name>
    <name type="common">Ciliate</name>
    <dbReference type="NCBI Taxonomy" id="266149"/>
    <lineage>
        <taxon>Eukaryota</taxon>
        <taxon>Sar</taxon>
        <taxon>Alveolata</taxon>
        <taxon>Ciliophora</taxon>
        <taxon>Intramacronucleata</taxon>
        <taxon>Oligohymenophorea</taxon>
        <taxon>Scuticociliatia</taxon>
        <taxon>Philasterida</taxon>
        <taxon>Pseudocohnilembidae</taxon>
        <taxon>Pseudocohnilembus</taxon>
    </lineage>
</organism>
<sequence>MAHNNSSNSGKYNNSQAISNIHIQEIPTTRTQQHFQIEETDDLIAQIRSKIYKNNKKNDKIPNVQKQQSAQKQNSPQKINEKTNPIENISQSYISVLQTTPQHDIEGNDDLQKKQQQENQPNQNNEKSEVQKLKKEFQLLKEQKNQKQILNYNQIDSETQEDIQPQNKNLKKQNFKENFKKLKQMYKEQIYEDFDKEDNYSKFNNKNSENVNEIQQRDKNQYQIENDDDNFVVKKNNSVTNLDNISQSENNG</sequence>
<accession>A0A0V0R5B2</accession>
<proteinExistence type="predicted"/>
<evidence type="ECO:0000313" key="2">
    <source>
        <dbReference type="EMBL" id="KRX09667.1"/>
    </source>
</evidence>
<feature type="region of interest" description="Disordered" evidence="1">
    <location>
        <begin position="54"/>
        <end position="85"/>
    </location>
</feature>
<keyword evidence="3" id="KW-1185">Reference proteome</keyword>
<reference evidence="2 3" key="1">
    <citation type="journal article" date="2015" name="Sci. Rep.">
        <title>Genome of the facultative scuticociliatosis pathogen Pseudocohnilembus persalinus provides insight into its virulence through horizontal gene transfer.</title>
        <authorList>
            <person name="Xiong J."/>
            <person name="Wang G."/>
            <person name="Cheng J."/>
            <person name="Tian M."/>
            <person name="Pan X."/>
            <person name="Warren A."/>
            <person name="Jiang C."/>
            <person name="Yuan D."/>
            <person name="Miao W."/>
        </authorList>
    </citation>
    <scope>NUCLEOTIDE SEQUENCE [LARGE SCALE GENOMIC DNA]</scope>
    <source>
        <strain evidence="2">36N120E</strain>
    </source>
</reference>
<comment type="caution">
    <text evidence="2">The sequence shown here is derived from an EMBL/GenBank/DDBJ whole genome shotgun (WGS) entry which is preliminary data.</text>
</comment>
<evidence type="ECO:0000313" key="3">
    <source>
        <dbReference type="Proteomes" id="UP000054937"/>
    </source>
</evidence>
<dbReference type="EMBL" id="LDAU01000044">
    <property type="protein sequence ID" value="KRX09667.1"/>
    <property type="molecule type" value="Genomic_DNA"/>
</dbReference>
<dbReference type="AlphaFoldDB" id="A0A0V0R5B2"/>
<evidence type="ECO:0000256" key="1">
    <source>
        <dbReference type="SAM" id="MobiDB-lite"/>
    </source>
</evidence>
<name>A0A0V0R5B2_PSEPJ</name>
<feature type="region of interest" description="Disordered" evidence="1">
    <location>
        <begin position="202"/>
        <end position="229"/>
    </location>
</feature>
<feature type="compositionally biased region" description="Basic and acidic residues" evidence="1">
    <location>
        <begin position="103"/>
        <end position="116"/>
    </location>
</feature>